<reference evidence="2 3" key="1">
    <citation type="journal article" date="2019" name="Commun. Biol.">
        <title>The bagworm genome reveals a unique fibroin gene that provides high tensile strength.</title>
        <authorList>
            <person name="Kono N."/>
            <person name="Nakamura H."/>
            <person name="Ohtoshi R."/>
            <person name="Tomita M."/>
            <person name="Numata K."/>
            <person name="Arakawa K."/>
        </authorList>
    </citation>
    <scope>NUCLEOTIDE SEQUENCE [LARGE SCALE GENOMIC DNA]</scope>
</reference>
<accession>A0A4C1TTH6</accession>
<evidence type="ECO:0000256" key="1">
    <source>
        <dbReference type="SAM" id="MobiDB-lite"/>
    </source>
</evidence>
<dbReference type="OrthoDB" id="7476497at2759"/>
<dbReference type="SUPFAM" id="SSF48371">
    <property type="entry name" value="ARM repeat"/>
    <property type="match status" value="1"/>
</dbReference>
<dbReference type="Proteomes" id="UP000299102">
    <property type="component" value="Unassembled WGS sequence"/>
</dbReference>
<comment type="caution">
    <text evidence="2">The sequence shown here is derived from an EMBL/GenBank/DDBJ whole genome shotgun (WGS) entry which is preliminary data.</text>
</comment>
<protein>
    <submittedName>
        <fullName evidence="2">Uncharacterized protein</fullName>
    </submittedName>
</protein>
<dbReference type="EMBL" id="BGZK01000086">
    <property type="protein sequence ID" value="GBP17310.1"/>
    <property type="molecule type" value="Genomic_DNA"/>
</dbReference>
<dbReference type="AlphaFoldDB" id="A0A4C1TTH6"/>
<sequence>MYAEGKEKHRLAERLAANVHLSWSPAHIRGEIHMDVGVIASRNALSALPAAALRAQLPRLLAGPAPFVRLALTLALDRLLPFDVLKIVAQLRHGHNTQIKQFLLKRFYKYISVKCDNIPPEVWQEFKALMIEMIPHYSIKLWSLICDVDAIANAFKMEYCMTIVRITSSENFKLNKVKGLVQTFKYINDNIEKASKDKILDILQNFLKNDFHSLNFITLCEDYDFDCLVRIKITILVRFLLTCETEKVQREALDNVAKPFLHTVGASWHDKLIRECFELFLYGLKYNKAYLDMRYVSNTPVFEVILTFMRTFLDVKEYFHLYSRIHLTMIYRETLKRLQERHPNVLAEPAGKTEAAAAVGAVLAGYLAREHRQLRVHYFPAITDIYARELCYYIKHYGFGSGAVSRKFEISLVRGLIANDDDEDVYLAAVLFFCLQWHQTSYLKDPDIRKILTLFENNYGAGKSFETRAHDRNRQRDKSAPRQHLNPVADRDRIPCLTPVRLGHGRETDIMVDSCLSWVTQDAGVSMRSSCETWKNHVTWLVLDGCSAVPDGDHGYHDTRNFINGLESGTGCK</sequence>
<feature type="compositionally biased region" description="Basic and acidic residues" evidence="1">
    <location>
        <begin position="466"/>
        <end position="480"/>
    </location>
</feature>
<evidence type="ECO:0000313" key="2">
    <source>
        <dbReference type="EMBL" id="GBP17310.1"/>
    </source>
</evidence>
<name>A0A4C1TTH6_EUMVA</name>
<dbReference type="InterPro" id="IPR016024">
    <property type="entry name" value="ARM-type_fold"/>
</dbReference>
<proteinExistence type="predicted"/>
<gene>
    <name evidence="2" type="ORF">EVAR_17798_1</name>
</gene>
<evidence type="ECO:0000313" key="3">
    <source>
        <dbReference type="Proteomes" id="UP000299102"/>
    </source>
</evidence>
<keyword evidence="3" id="KW-1185">Reference proteome</keyword>
<feature type="region of interest" description="Disordered" evidence="1">
    <location>
        <begin position="466"/>
        <end position="485"/>
    </location>
</feature>
<organism evidence="2 3">
    <name type="scientific">Eumeta variegata</name>
    <name type="common">Bagworm moth</name>
    <name type="synonym">Eumeta japonica</name>
    <dbReference type="NCBI Taxonomy" id="151549"/>
    <lineage>
        <taxon>Eukaryota</taxon>
        <taxon>Metazoa</taxon>
        <taxon>Ecdysozoa</taxon>
        <taxon>Arthropoda</taxon>
        <taxon>Hexapoda</taxon>
        <taxon>Insecta</taxon>
        <taxon>Pterygota</taxon>
        <taxon>Neoptera</taxon>
        <taxon>Endopterygota</taxon>
        <taxon>Lepidoptera</taxon>
        <taxon>Glossata</taxon>
        <taxon>Ditrysia</taxon>
        <taxon>Tineoidea</taxon>
        <taxon>Psychidae</taxon>
        <taxon>Oiketicinae</taxon>
        <taxon>Eumeta</taxon>
    </lineage>
</organism>